<dbReference type="InterPro" id="IPR017896">
    <property type="entry name" value="4Fe4S_Fe-S-bd"/>
</dbReference>
<dbReference type="Pfam" id="PF13510">
    <property type="entry name" value="Fer2_4"/>
    <property type="match status" value="1"/>
</dbReference>
<dbReference type="PANTHER" id="PTHR24960:SF84">
    <property type="entry name" value="HYDROGENASE SUBUNIT"/>
    <property type="match status" value="1"/>
</dbReference>
<dbReference type="RefSeq" id="WP_078697517.1">
    <property type="nucleotide sequence ID" value="NZ_FUYH01000027.1"/>
</dbReference>
<dbReference type="PROSITE" id="PS51085">
    <property type="entry name" value="2FE2S_FER_2"/>
    <property type="match status" value="1"/>
</dbReference>
<keyword evidence="6" id="KW-0411">Iron-sulfur</keyword>
<keyword evidence="10" id="KW-1185">Reference proteome</keyword>
<keyword evidence="5" id="KW-0408">Iron</keyword>
<evidence type="ECO:0000256" key="1">
    <source>
        <dbReference type="ARBA" id="ARBA00003532"/>
    </source>
</evidence>
<feature type="domain" description="4Fe-4S ferredoxin-type" evidence="8">
    <location>
        <begin position="154"/>
        <end position="184"/>
    </location>
</feature>
<sequence>MIIKIDGKECTAQKGEYLLSIARRNGIEIPTLCHSDALPGIGSCRLCIVEVVEKGRSRVVTSCIFPVMGEIEVLTNSKKIRNMRKTLLMLYLARVPENEKIKKLAEEYGAVVPERFSADKSEDCILCGLCVKACESLGSSAISTVNRGVTKKVSTPYDEPSKECIGCGSCAYVCPTNAMKIKEKDGIRTIWNKDFKLIKCEKCGEYFATKEQIEYINKKKGFNLEDEMLCDKCKKKKAGERLKEVFEDYRE</sequence>
<feature type="domain" description="2Fe-2S ferredoxin-type" evidence="7">
    <location>
        <begin position="1"/>
        <end position="79"/>
    </location>
</feature>
<gene>
    <name evidence="9" type="ORF">SAMN05443428_12719</name>
</gene>
<dbReference type="GO" id="GO:0046872">
    <property type="term" value="F:metal ion binding"/>
    <property type="evidence" value="ECO:0007669"/>
    <property type="project" value="UniProtKB-KW"/>
</dbReference>
<organism evidence="9 10">
    <name type="scientific">Caloramator quimbayensis</name>
    <dbReference type="NCBI Taxonomy" id="1147123"/>
    <lineage>
        <taxon>Bacteria</taxon>
        <taxon>Bacillati</taxon>
        <taxon>Bacillota</taxon>
        <taxon>Clostridia</taxon>
        <taxon>Eubacteriales</taxon>
        <taxon>Clostridiaceae</taxon>
        <taxon>Caloramator</taxon>
    </lineage>
</organism>
<protein>
    <recommendedName>
        <fullName evidence="2">Ferredoxin</fullName>
    </recommendedName>
</protein>
<comment type="function">
    <text evidence="1">Ferredoxins are iron-sulfur proteins that transfer electrons in a wide variety of metabolic reactions.</text>
</comment>
<dbReference type="InterPro" id="IPR001041">
    <property type="entry name" value="2Fe-2S_ferredoxin-type"/>
</dbReference>
<dbReference type="SUPFAM" id="SSF54862">
    <property type="entry name" value="4Fe-4S ferredoxins"/>
    <property type="match status" value="1"/>
</dbReference>
<evidence type="ECO:0000313" key="10">
    <source>
        <dbReference type="Proteomes" id="UP000190105"/>
    </source>
</evidence>
<evidence type="ECO:0000256" key="5">
    <source>
        <dbReference type="ARBA" id="ARBA00023004"/>
    </source>
</evidence>
<dbReference type="PROSITE" id="PS00198">
    <property type="entry name" value="4FE4S_FER_1"/>
    <property type="match status" value="2"/>
</dbReference>
<dbReference type="EMBL" id="FUYH01000027">
    <property type="protein sequence ID" value="SKA98066.1"/>
    <property type="molecule type" value="Genomic_DNA"/>
</dbReference>
<proteinExistence type="predicted"/>
<dbReference type="STRING" id="1147123.SAMN05443428_12719"/>
<reference evidence="10" key="1">
    <citation type="submission" date="2017-02" db="EMBL/GenBank/DDBJ databases">
        <authorList>
            <person name="Varghese N."/>
            <person name="Submissions S."/>
        </authorList>
    </citation>
    <scope>NUCLEOTIDE SEQUENCE [LARGE SCALE GENOMIC DNA]</scope>
    <source>
        <strain evidence="10">USBA 833</strain>
    </source>
</reference>
<keyword evidence="3" id="KW-0004">4Fe-4S</keyword>
<dbReference type="InterPro" id="IPR017900">
    <property type="entry name" value="4Fe4S_Fe_S_CS"/>
</dbReference>
<evidence type="ECO:0000313" key="9">
    <source>
        <dbReference type="EMBL" id="SKA98066.1"/>
    </source>
</evidence>
<accession>A0A1T4Y8K2</accession>
<dbReference type="PANTHER" id="PTHR24960">
    <property type="entry name" value="PHOTOSYSTEM I IRON-SULFUR CENTER-RELATED"/>
    <property type="match status" value="1"/>
</dbReference>
<evidence type="ECO:0000259" key="8">
    <source>
        <dbReference type="PROSITE" id="PS51379"/>
    </source>
</evidence>
<dbReference type="Gene3D" id="3.10.20.740">
    <property type="match status" value="1"/>
</dbReference>
<dbReference type="InterPro" id="IPR036010">
    <property type="entry name" value="2Fe-2S_ferredoxin-like_sf"/>
</dbReference>
<dbReference type="PROSITE" id="PS51379">
    <property type="entry name" value="4FE4S_FER_2"/>
    <property type="match status" value="2"/>
</dbReference>
<dbReference type="Proteomes" id="UP000190105">
    <property type="component" value="Unassembled WGS sequence"/>
</dbReference>
<evidence type="ECO:0000259" key="7">
    <source>
        <dbReference type="PROSITE" id="PS51085"/>
    </source>
</evidence>
<dbReference type="CDD" id="cd00207">
    <property type="entry name" value="fer2"/>
    <property type="match status" value="1"/>
</dbReference>
<dbReference type="SUPFAM" id="SSF54292">
    <property type="entry name" value="2Fe-2S ferredoxin-like"/>
    <property type="match status" value="1"/>
</dbReference>
<feature type="domain" description="4Fe-4S ferredoxin-type" evidence="8">
    <location>
        <begin position="114"/>
        <end position="147"/>
    </location>
</feature>
<evidence type="ECO:0000256" key="4">
    <source>
        <dbReference type="ARBA" id="ARBA00022723"/>
    </source>
</evidence>
<evidence type="ECO:0000256" key="6">
    <source>
        <dbReference type="ARBA" id="ARBA00023014"/>
    </source>
</evidence>
<dbReference type="Gene3D" id="3.30.70.20">
    <property type="match status" value="1"/>
</dbReference>
<evidence type="ECO:0000256" key="2">
    <source>
        <dbReference type="ARBA" id="ARBA00013529"/>
    </source>
</evidence>
<evidence type="ECO:0000256" key="3">
    <source>
        <dbReference type="ARBA" id="ARBA00022485"/>
    </source>
</evidence>
<keyword evidence="4" id="KW-0479">Metal-binding</keyword>
<name>A0A1T4Y8K2_9CLOT</name>
<dbReference type="InterPro" id="IPR050157">
    <property type="entry name" value="PSI_iron-sulfur_center"/>
</dbReference>
<dbReference type="GO" id="GO:0051539">
    <property type="term" value="F:4 iron, 4 sulfur cluster binding"/>
    <property type="evidence" value="ECO:0007669"/>
    <property type="project" value="UniProtKB-KW"/>
</dbReference>
<dbReference type="AlphaFoldDB" id="A0A1T4Y8K2"/>
<dbReference type="Pfam" id="PF14697">
    <property type="entry name" value="Fer4_21"/>
    <property type="match status" value="1"/>
</dbReference>